<reference evidence="1 2" key="1">
    <citation type="submission" date="2015-09" db="EMBL/GenBank/DDBJ databases">
        <title>Sorangium comparison.</title>
        <authorList>
            <person name="Zaburannyi N."/>
            <person name="Bunk B."/>
            <person name="Overmann J."/>
            <person name="Mueller R."/>
        </authorList>
    </citation>
    <scope>NUCLEOTIDE SEQUENCE [LARGE SCALE GENOMIC DNA]</scope>
    <source>
        <strain evidence="1 2">So ceGT47</strain>
    </source>
</reference>
<evidence type="ECO:0000313" key="1">
    <source>
        <dbReference type="EMBL" id="AUX21276.1"/>
    </source>
</evidence>
<dbReference type="OrthoDB" id="5508423at2"/>
<dbReference type="EMBL" id="CP012670">
    <property type="protein sequence ID" value="AUX21276.1"/>
    <property type="molecule type" value="Genomic_DNA"/>
</dbReference>
<protein>
    <recommendedName>
        <fullName evidence="3">DUF3540 domain-containing protein</fullName>
    </recommendedName>
</protein>
<name>A0A4P2PXK0_SORCE</name>
<dbReference type="AlphaFoldDB" id="A0A4P2PXK0"/>
<gene>
    <name evidence="1" type="ORF">SOCEGT47_017570</name>
</gene>
<dbReference type="Pfam" id="PF12059">
    <property type="entry name" value="DUF3540"/>
    <property type="match status" value="1"/>
</dbReference>
<sequence length="244" mass="25368">MKTGHGAAQRGGVSAQPVVEALVLGVEEGRVRLRGVSRSETEWTARIAVPGYRPTTGDRVLAQEADSGTVYVTGVVHAAQPSQLVAPSGARATVEGQVLALFDPGGALVASLDGATGELRISATSDLTLSAPAGRVILSAGVDGSKIELTQDSIALASEEARVSAGALAVDAVKADWAVGQWELRAGRVIERAVDVFHDVEGLLETRAGRLRTLVSSTLELLGRRTTITSEKDTRIDGERVLLG</sequence>
<dbReference type="Proteomes" id="UP000295781">
    <property type="component" value="Chromosome"/>
</dbReference>
<dbReference type="InterPro" id="IPR021927">
    <property type="entry name" value="DUF3540"/>
</dbReference>
<proteinExistence type="predicted"/>
<evidence type="ECO:0008006" key="3">
    <source>
        <dbReference type="Google" id="ProtNLM"/>
    </source>
</evidence>
<dbReference type="RefSeq" id="WP_129346619.1">
    <property type="nucleotide sequence ID" value="NZ_CP012670.1"/>
</dbReference>
<organism evidence="1 2">
    <name type="scientific">Sorangium cellulosum</name>
    <name type="common">Polyangium cellulosum</name>
    <dbReference type="NCBI Taxonomy" id="56"/>
    <lineage>
        <taxon>Bacteria</taxon>
        <taxon>Pseudomonadati</taxon>
        <taxon>Myxococcota</taxon>
        <taxon>Polyangia</taxon>
        <taxon>Polyangiales</taxon>
        <taxon>Polyangiaceae</taxon>
        <taxon>Sorangium</taxon>
    </lineage>
</organism>
<evidence type="ECO:0000313" key="2">
    <source>
        <dbReference type="Proteomes" id="UP000295781"/>
    </source>
</evidence>
<accession>A0A4P2PXK0</accession>